<reference evidence="5 6" key="1">
    <citation type="submission" date="2023-05" db="EMBL/GenBank/DDBJ databases">
        <title>Rombocin, a short stable natural nisin variant, displays selective antimicrobial activity against Listeria monocytogenes and employs dual mode of action to kill target bacterial strains.</title>
        <authorList>
            <person name="Wambui J."/>
            <person name="Stephan R."/>
            <person name="Kuipers O.P."/>
        </authorList>
    </citation>
    <scope>NUCLEOTIDE SEQUENCE [LARGE SCALE GENOMIC DNA]</scope>
    <source>
        <strain evidence="5 6">RC002</strain>
    </source>
</reference>
<evidence type="ECO:0000259" key="4">
    <source>
        <dbReference type="Pfam" id="PF13739"/>
    </source>
</evidence>
<proteinExistence type="predicted"/>
<protein>
    <submittedName>
        <fullName evidence="5">DUF3298 domain-containing protein</fullName>
    </submittedName>
</protein>
<dbReference type="InterPro" id="IPR025303">
    <property type="entry name" value="PdaC"/>
</dbReference>
<evidence type="ECO:0000313" key="6">
    <source>
        <dbReference type="Proteomes" id="UP001301012"/>
    </source>
</evidence>
<feature type="transmembrane region" description="Helical" evidence="2">
    <location>
        <begin position="42"/>
        <end position="62"/>
    </location>
</feature>
<dbReference type="Proteomes" id="UP001301012">
    <property type="component" value="Unassembled WGS sequence"/>
</dbReference>
<keyword evidence="1" id="KW-0175">Coiled coil</keyword>
<feature type="domain" description="DUF3298" evidence="3">
    <location>
        <begin position="201"/>
        <end position="278"/>
    </location>
</feature>
<keyword evidence="6" id="KW-1185">Reference proteome</keyword>
<feature type="domain" description="Deacetylase PdaC" evidence="4">
    <location>
        <begin position="92"/>
        <end position="174"/>
    </location>
</feature>
<dbReference type="RefSeq" id="WP_284132895.1">
    <property type="nucleotide sequence ID" value="NZ_JASKYM010000004.1"/>
</dbReference>
<name>A0ABT7EAL1_9FIRM</name>
<keyword evidence="2" id="KW-0812">Transmembrane</keyword>
<evidence type="ECO:0000313" key="5">
    <source>
        <dbReference type="EMBL" id="MDK2563964.1"/>
    </source>
</evidence>
<dbReference type="Gene3D" id="3.90.640.20">
    <property type="entry name" value="Heat-shock cognate protein, ATPase"/>
    <property type="match status" value="1"/>
</dbReference>
<feature type="coiled-coil region" evidence="1">
    <location>
        <begin position="110"/>
        <end position="141"/>
    </location>
</feature>
<evidence type="ECO:0000259" key="3">
    <source>
        <dbReference type="Pfam" id="PF11738"/>
    </source>
</evidence>
<dbReference type="Pfam" id="PF11738">
    <property type="entry name" value="DUF3298"/>
    <property type="match status" value="1"/>
</dbReference>
<evidence type="ECO:0000256" key="2">
    <source>
        <dbReference type="SAM" id="Phobius"/>
    </source>
</evidence>
<evidence type="ECO:0000256" key="1">
    <source>
        <dbReference type="SAM" id="Coils"/>
    </source>
</evidence>
<accession>A0ABT7EAL1</accession>
<keyword evidence="2" id="KW-0472">Membrane</keyword>
<comment type="caution">
    <text evidence="5">The sequence shown here is derived from an EMBL/GenBank/DDBJ whole genome shotgun (WGS) entry which is preliminary data.</text>
</comment>
<sequence>MNDKEKLQKLKENYNNIEIPCELEGIVNDAIYNKKDDNKVSLIKSLSLVVSIVAVFVGSVNMSPLVANALDNIPVIGKLVKVVKLSNYSLDKNGLEVSVDVAKVEGLKDKKLEKDLNEELEKEAKALYQQYVEQSKTLEKNNKRGHQMLRSSYEVKANNEDILSLVVSNYEVQGSSDTTRKFYNINKKSEESITLKSMFENVDYINIISENIKSQMEKQMKLDSDIFYWINTGQDDDFKTIKENQGFYINEKNELVICFDKYEVGPGSMGAVDFTIPNEVLKLNLN</sequence>
<gene>
    <name evidence="5" type="ORF">QOZ84_10410</name>
</gene>
<dbReference type="EMBL" id="JASKYM010000004">
    <property type="protein sequence ID" value="MDK2563964.1"/>
    <property type="molecule type" value="Genomic_DNA"/>
</dbReference>
<dbReference type="Gene3D" id="3.30.565.40">
    <property type="entry name" value="Fervidobacterium nodosum Rt17-B1 like"/>
    <property type="match status" value="1"/>
</dbReference>
<dbReference type="InterPro" id="IPR037126">
    <property type="entry name" value="PdaC/RsiV-like_sf"/>
</dbReference>
<dbReference type="Pfam" id="PF13739">
    <property type="entry name" value="PdaC"/>
    <property type="match status" value="1"/>
</dbReference>
<organism evidence="5 6">
    <name type="scientific">Romboutsia sedimentorum</name>
    <dbReference type="NCBI Taxonomy" id="1368474"/>
    <lineage>
        <taxon>Bacteria</taxon>
        <taxon>Bacillati</taxon>
        <taxon>Bacillota</taxon>
        <taxon>Clostridia</taxon>
        <taxon>Peptostreptococcales</taxon>
        <taxon>Peptostreptococcaceae</taxon>
        <taxon>Romboutsia</taxon>
    </lineage>
</organism>
<dbReference type="InterPro" id="IPR021729">
    <property type="entry name" value="DUF3298"/>
</dbReference>
<keyword evidence="2" id="KW-1133">Transmembrane helix</keyword>